<evidence type="ECO:0000313" key="2">
    <source>
        <dbReference type="EnsemblPlants" id="Pp3c23_11520V3.2"/>
    </source>
</evidence>
<proteinExistence type="predicted"/>
<dbReference type="Gramene" id="Pp3c23_11520V3.2">
    <property type="protein sequence ID" value="Pp3c23_11520V3.2"/>
    <property type="gene ID" value="Pp3c23_11520"/>
</dbReference>
<evidence type="ECO:0000313" key="3">
    <source>
        <dbReference type="Proteomes" id="UP000006727"/>
    </source>
</evidence>
<reference evidence="2" key="3">
    <citation type="submission" date="2020-12" db="UniProtKB">
        <authorList>
            <consortium name="EnsemblPlants"/>
        </authorList>
    </citation>
    <scope>IDENTIFICATION</scope>
</reference>
<dbReference type="EnsemblPlants" id="Pp3c23_11520V3.2">
    <property type="protein sequence ID" value="Pp3c23_11520V3.2"/>
    <property type="gene ID" value="Pp3c23_11520"/>
</dbReference>
<name>A0A7I4CGC3_PHYPA</name>
<dbReference type="Gene3D" id="3.60.10.10">
    <property type="entry name" value="Endonuclease/exonuclease/phosphatase"/>
    <property type="match status" value="1"/>
</dbReference>
<dbReference type="KEGG" id="ppp:112275589"/>
<feature type="region of interest" description="Disordered" evidence="1">
    <location>
        <begin position="97"/>
        <end position="127"/>
    </location>
</feature>
<dbReference type="RefSeq" id="XP_024361841.1">
    <property type="nucleotide sequence ID" value="XM_024506073.2"/>
</dbReference>
<dbReference type="InterPro" id="IPR036691">
    <property type="entry name" value="Endo/exonu/phosph_ase_sf"/>
</dbReference>
<dbReference type="GeneID" id="112275589"/>
<protein>
    <submittedName>
        <fullName evidence="2">Uncharacterized protein</fullName>
    </submittedName>
</protein>
<keyword evidence="3" id="KW-1185">Reference proteome</keyword>
<dbReference type="AlphaFoldDB" id="A0A7I4CGC3"/>
<evidence type="ECO:0000256" key="1">
    <source>
        <dbReference type="SAM" id="MobiDB-lite"/>
    </source>
</evidence>
<dbReference type="Proteomes" id="UP000006727">
    <property type="component" value="Chromosome 23"/>
</dbReference>
<accession>A0A7I4CGC3</accession>
<sequence length="398" mass="46007">MYLSRLSGPRVRILTEDVKKLPQSILLPQLDEEGEMKYSLEYSGLHSQCSRCRSFEHKVQSCPIPKCPIMEKPRRTSGKERRGEQMTTLIRTAHETDTNTPRTQKFTWKPKRDPPISQPKTRLEGTQGYNTYTMDGRFWTALAPNSGFEGQAASAVIIPTFHRHSGGIIETLMTIDKSPFSFYLTQGRDEKTWAMKTAQTHLVNQIMLHLRKRIVLKHKHVNPIRTWEETSWIYHWTQPTPDKYLCIMVALVEYNPEICTMRSMSGLQWRKLPPTIQENISHQIRLGAQAWQGLGRDHTGIRKRRKIRDFLRKSQPRPDVLLIQEHKLSPDEGSKHGNQMGFKNGASFWNEAIYYANKDSFKGGTAILISDKVTNIVREHGVIMGEERNLLLYNGPRE</sequence>
<dbReference type="InParanoid" id="A0A7I4CGC3"/>
<reference evidence="2 3" key="2">
    <citation type="journal article" date="2018" name="Plant J.">
        <title>The Physcomitrella patens chromosome-scale assembly reveals moss genome structure and evolution.</title>
        <authorList>
            <person name="Lang D."/>
            <person name="Ullrich K.K."/>
            <person name="Murat F."/>
            <person name="Fuchs J."/>
            <person name="Jenkins J."/>
            <person name="Haas F.B."/>
            <person name="Piednoel M."/>
            <person name="Gundlach H."/>
            <person name="Van Bel M."/>
            <person name="Meyberg R."/>
            <person name="Vives C."/>
            <person name="Morata J."/>
            <person name="Symeonidi A."/>
            <person name="Hiss M."/>
            <person name="Muchero W."/>
            <person name="Kamisugi Y."/>
            <person name="Saleh O."/>
            <person name="Blanc G."/>
            <person name="Decker E.L."/>
            <person name="van Gessel N."/>
            <person name="Grimwood J."/>
            <person name="Hayes R.D."/>
            <person name="Graham S.W."/>
            <person name="Gunter L.E."/>
            <person name="McDaniel S.F."/>
            <person name="Hoernstein S.N.W."/>
            <person name="Larsson A."/>
            <person name="Li F.W."/>
            <person name="Perroud P.F."/>
            <person name="Phillips J."/>
            <person name="Ranjan P."/>
            <person name="Rokshar D.S."/>
            <person name="Rothfels C.J."/>
            <person name="Schneider L."/>
            <person name="Shu S."/>
            <person name="Stevenson D.W."/>
            <person name="Thummler F."/>
            <person name="Tillich M."/>
            <person name="Villarreal Aguilar J.C."/>
            <person name="Widiez T."/>
            <person name="Wong G.K."/>
            <person name="Wymore A."/>
            <person name="Zhang Y."/>
            <person name="Zimmer A.D."/>
            <person name="Quatrano R.S."/>
            <person name="Mayer K.F.X."/>
            <person name="Goodstein D."/>
            <person name="Casacuberta J.M."/>
            <person name="Vandepoele K."/>
            <person name="Reski R."/>
            <person name="Cuming A.C."/>
            <person name="Tuskan G.A."/>
            <person name="Maumus F."/>
            <person name="Salse J."/>
            <person name="Schmutz J."/>
            <person name="Rensing S.A."/>
        </authorList>
    </citation>
    <scope>NUCLEOTIDE SEQUENCE [LARGE SCALE GENOMIC DNA]</scope>
    <source>
        <strain evidence="2 3">cv. Gransden 2004</strain>
    </source>
</reference>
<reference evidence="2 3" key="1">
    <citation type="journal article" date="2008" name="Science">
        <title>The Physcomitrella genome reveals evolutionary insights into the conquest of land by plants.</title>
        <authorList>
            <person name="Rensing S."/>
            <person name="Lang D."/>
            <person name="Zimmer A."/>
            <person name="Terry A."/>
            <person name="Salamov A."/>
            <person name="Shapiro H."/>
            <person name="Nishiyama T."/>
            <person name="Perroud P.-F."/>
            <person name="Lindquist E."/>
            <person name="Kamisugi Y."/>
            <person name="Tanahashi T."/>
            <person name="Sakakibara K."/>
            <person name="Fujita T."/>
            <person name="Oishi K."/>
            <person name="Shin-I T."/>
            <person name="Kuroki Y."/>
            <person name="Toyoda A."/>
            <person name="Suzuki Y."/>
            <person name="Hashimoto A."/>
            <person name="Yamaguchi K."/>
            <person name="Sugano A."/>
            <person name="Kohara Y."/>
            <person name="Fujiyama A."/>
            <person name="Anterola A."/>
            <person name="Aoki S."/>
            <person name="Ashton N."/>
            <person name="Barbazuk W.B."/>
            <person name="Barker E."/>
            <person name="Bennetzen J."/>
            <person name="Bezanilla M."/>
            <person name="Blankenship R."/>
            <person name="Cho S.H."/>
            <person name="Dutcher S."/>
            <person name="Estelle M."/>
            <person name="Fawcett J.A."/>
            <person name="Gundlach H."/>
            <person name="Hanada K."/>
            <person name="Heyl A."/>
            <person name="Hicks K.A."/>
            <person name="Hugh J."/>
            <person name="Lohr M."/>
            <person name="Mayer K."/>
            <person name="Melkozernov A."/>
            <person name="Murata T."/>
            <person name="Nelson D."/>
            <person name="Pils B."/>
            <person name="Prigge M."/>
            <person name="Reiss B."/>
            <person name="Renner T."/>
            <person name="Rombauts S."/>
            <person name="Rushton P."/>
            <person name="Sanderfoot A."/>
            <person name="Schween G."/>
            <person name="Shiu S.-H."/>
            <person name="Stueber K."/>
            <person name="Theodoulou F.L."/>
            <person name="Tu H."/>
            <person name="Van de Peer Y."/>
            <person name="Verrier P.J."/>
            <person name="Waters E."/>
            <person name="Wood A."/>
            <person name="Yang L."/>
            <person name="Cove D."/>
            <person name="Cuming A."/>
            <person name="Hasebe M."/>
            <person name="Lucas S."/>
            <person name="Mishler D.B."/>
            <person name="Reski R."/>
            <person name="Grigoriev I."/>
            <person name="Quatrano R.S."/>
            <person name="Boore J.L."/>
        </authorList>
    </citation>
    <scope>NUCLEOTIDE SEQUENCE [LARGE SCALE GENOMIC DNA]</scope>
    <source>
        <strain evidence="2 3">cv. Gransden 2004</strain>
    </source>
</reference>
<organism evidence="2 3">
    <name type="scientific">Physcomitrium patens</name>
    <name type="common">Spreading-leaved earth moss</name>
    <name type="synonym">Physcomitrella patens</name>
    <dbReference type="NCBI Taxonomy" id="3218"/>
    <lineage>
        <taxon>Eukaryota</taxon>
        <taxon>Viridiplantae</taxon>
        <taxon>Streptophyta</taxon>
        <taxon>Embryophyta</taxon>
        <taxon>Bryophyta</taxon>
        <taxon>Bryophytina</taxon>
        <taxon>Bryopsida</taxon>
        <taxon>Funariidae</taxon>
        <taxon>Funariales</taxon>
        <taxon>Funariaceae</taxon>
        <taxon>Physcomitrium</taxon>
    </lineage>
</organism>
<gene>
    <name evidence="2" type="primary">LOC112275589</name>
</gene>
<dbReference type="EMBL" id="ABEU02000023">
    <property type="status" value="NOT_ANNOTATED_CDS"/>
    <property type="molecule type" value="Genomic_DNA"/>
</dbReference>